<dbReference type="EMBL" id="MT144466">
    <property type="protein sequence ID" value="QJA53962.1"/>
    <property type="molecule type" value="Genomic_DNA"/>
</dbReference>
<dbReference type="EMBL" id="MT144940">
    <property type="protein sequence ID" value="QJI01660.1"/>
    <property type="molecule type" value="Genomic_DNA"/>
</dbReference>
<evidence type="ECO:0000313" key="1">
    <source>
        <dbReference type="EMBL" id="QJA53962.1"/>
    </source>
</evidence>
<dbReference type="AlphaFoldDB" id="A0A6H2A2M4"/>
<protein>
    <submittedName>
        <fullName evidence="1">Uncharacterized protein</fullName>
    </submittedName>
</protein>
<gene>
    <name evidence="1" type="ORF">TM448A04219_0002</name>
    <name evidence="2" type="ORF">TM448B02675_0007</name>
</gene>
<evidence type="ECO:0000313" key="2">
    <source>
        <dbReference type="EMBL" id="QJI01660.1"/>
    </source>
</evidence>
<sequence>MTERGDIESYGTLKDFGAGGLGYKCIVMETASSFIGGTDTFTVDLTKHGGLYPVALFATYQSSTGATLAASTASCTTSAGTVTITSAASGTGVYGVILFYK</sequence>
<accession>A0A6H2A2M4</accession>
<proteinExistence type="predicted"/>
<name>A0A6H2A2M4_9ZZZZ</name>
<organism evidence="1">
    <name type="scientific">viral metagenome</name>
    <dbReference type="NCBI Taxonomy" id="1070528"/>
    <lineage>
        <taxon>unclassified sequences</taxon>
        <taxon>metagenomes</taxon>
        <taxon>organismal metagenomes</taxon>
    </lineage>
</organism>
<reference evidence="1" key="1">
    <citation type="submission" date="2020-03" db="EMBL/GenBank/DDBJ databases">
        <title>The deep terrestrial virosphere.</title>
        <authorList>
            <person name="Holmfeldt K."/>
            <person name="Nilsson E."/>
            <person name="Simone D."/>
            <person name="Lopez-Fernandez M."/>
            <person name="Wu X."/>
            <person name="de Brujin I."/>
            <person name="Lundin D."/>
            <person name="Andersson A."/>
            <person name="Bertilsson S."/>
            <person name="Dopson M."/>
        </authorList>
    </citation>
    <scope>NUCLEOTIDE SEQUENCE</scope>
    <source>
        <strain evidence="1">TM448A04219</strain>
        <strain evidence="2">TM448B02675</strain>
    </source>
</reference>